<comment type="caution">
    <text evidence="2">The sequence shown here is derived from an EMBL/GenBank/DDBJ whole genome shotgun (WGS) entry which is preliminary data.</text>
</comment>
<organism evidence="2 3">
    <name type="scientific">Blastopirellula marina</name>
    <dbReference type="NCBI Taxonomy" id="124"/>
    <lineage>
        <taxon>Bacteria</taxon>
        <taxon>Pseudomonadati</taxon>
        <taxon>Planctomycetota</taxon>
        <taxon>Planctomycetia</taxon>
        <taxon>Pirellulales</taxon>
        <taxon>Pirellulaceae</taxon>
        <taxon>Blastopirellula</taxon>
    </lineage>
</organism>
<name>A0A2S8FZE5_9BACT</name>
<dbReference type="EMBL" id="PUHY01000005">
    <property type="protein sequence ID" value="PQO37567.1"/>
    <property type="molecule type" value="Genomic_DNA"/>
</dbReference>
<evidence type="ECO:0000256" key="1">
    <source>
        <dbReference type="SAM" id="SignalP"/>
    </source>
</evidence>
<accession>A0A2S8FZE5</accession>
<evidence type="ECO:0000313" key="3">
    <source>
        <dbReference type="Proteomes" id="UP000238322"/>
    </source>
</evidence>
<protein>
    <submittedName>
        <fullName evidence="2">Uncharacterized protein</fullName>
    </submittedName>
</protein>
<proteinExistence type="predicted"/>
<feature type="signal peptide" evidence="1">
    <location>
        <begin position="1"/>
        <end position="20"/>
    </location>
</feature>
<dbReference type="Proteomes" id="UP000238322">
    <property type="component" value="Unassembled WGS sequence"/>
</dbReference>
<gene>
    <name evidence="2" type="ORF">C5Y83_06375</name>
</gene>
<reference evidence="2 3" key="1">
    <citation type="submission" date="2018-02" db="EMBL/GenBank/DDBJ databases">
        <title>Comparative genomes isolates from brazilian mangrove.</title>
        <authorList>
            <person name="Araujo J.E."/>
            <person name="Taketani R.G."/>
            <person name="Silva M.C.P."/>
            <person name="Loureco M.V."/>
            <person name="Andreote F.D."/>
        </authorList>
    </citation>
    <scope>NUCLEOTIDE SEQUENCE [LARGE SCALE GENOMIC DNA]</scope>
    <source>
        <strain evidence="2 3">Hex-1 MGV</strain>
    </source>
</reference>
<dbReference type="RefSeq" id="WP_105328816.1">
    <property type="nucleotide sequence ID" value="NZ_PUHY01000005.1"/>
</dbReference>
<evidence type="ECO:0000313" key="2">
    <source>
        <dbReference type="EMBL" id="PQO37567.1"/>
    </source>
</evidence>
<dbReference type="AlphaFoldDB" id="A0A2S8FZE5"/>
<feature type="chain" id="PRO_5015584126" evidence="1">
    <location>
        <begin position="21"/>
        <end position="290"/>
    </location>
</feature>
<keyword evidence="1" id="KW-0732">Signal</keyword>
<sequence>MHLFHACSAFWAFMAWLVLAAPALSQEVELTLQSAERNVDFVSPIYLQFDIKNVGDEPYTFVRPTLDYTNFRMEASARDGDVANILFIDRGYGYGLVGGPDATVTLQPGWTARYYLLRSSAHYQQWEPDFWRRIQEIGYFDLSAVYRPKRAKDANPQATYTLAAKCELRTASISRNDQKRLDELFSEKGRQAVSLYMLGQLGPSTSLDRLHSLRGTFESKSLNDTIEFLYLQYRAYKSPPEEKAAAQADFDRWLNQLPEIQRMAIRHVGNPESGISKTFLLDEAGKPVKE</sequence>